<dbReference type="PANTHER" id="PTHR47481">
    <property type="match status" value="1"/>
</dbReference>
<protein>
    <recommendedName>
        <fullName evidence="3">Retrovirus-related Pol polyprotein from transposon TNT 1-94</fullName>
    </recommendedName>
</protein>
<evidence type="ECO:0008006" key="3">
    <source>
        <dbReference type="Google" id="ProtNLM"/>
    </source>
</evidence>
<name>A0A8T3AUV2_DENNO</name>
<proteinExistence type="predicted"/>
<comment type="caution">
    <text evidence="1">The sequence shown here is derived from an EMBL/GenBank/DDBJ whole genome shotgun (WGS) entry which is preliminary data.</text>
</comment>
<keyword evidence="2" id="KW-1185">Reference proteome</keyword>
<dbReference type="EMBL" id="JAGYWB010000013">
    <property type="protein sequence ID" value="KAI0500243.1"/>
    <property type="molecule type" value="Genomic_DNA"/>
</dbReference>
<sequence>MANSASASSFSNNGDRSGVTSDISLIHSSLKFVISKLKSLIPHPLSSENYPIWSSQVQKLLRANGFQAFLDPEASSSMSANDQEQENQDPNLRHQRWLLTDQNLAAALCATISPQILPYVVHLESTAEIWKTLQIQFQSANRSKIIQLKNELQNISMNTMSMTQYLTEVKKLVDQIAYAGAKLDPEDVLHHILNGLPQTYNSFKTAVRTMQTPLSLDNLYALLISEEIHVKSDATRHVTVPDNQ</sequence>
<evidence type="ECO:0000313" key="2">
    <source>
        <dbReference type="Proteomes" id="UP000829196"/>
    </source>
</evidence>
<organism evidence="1 2">
    <name type="scientific">Dendrobium nobile</name>
    <name type="common">Orchid</name>
    <dbReference type="NCBI Taxonomy" id="94219"/>
    <lineage>
        <taxon>Eukaryota</taxon>
        <taxon>Viridiplantae</taxon>
        <taxon>Streptophyta</taxon>
        <taxon>Embryophyta</taxon>
        <taxon>Tracheophyta</taxon>
        <taxon>Spermatophyta</taxon>
        <taxon>Magnoliopsida</taxon>
        <taxon>Liliopsida</taxon>
        <taxon>Asparagales</taxon>
        <taxon>Orchidaceae</taxon>
        <taxon>Epidendroideae</taxon>
        <taxon>Malaxideae</taxon>
        <taxon>Dendrobiinae</taxon>
        <taxon>Dendrobium</taxon>
    </lineage>
</organism>
<dbReference type="Pfam" id="PF14223">
    <property type="entry name" value="Retrotran_gag_2"/>
    <property type="match status" value="1"/>
</dbReference>
<gene>
    <name evidence="1" type="ORF">KFK09_018452</name>
</gene>
<accession>A0A8T3AUV2</accession>
<dbReference type="OrthoDB" id="693186at2759"/>
<reference evidence="1" key="1">
    <citation type="journal article" date="2022" name="Front. Genet.">
        <title>Chromosome-Scale Assembly of the Dendrobium nobile Genome Provides Insights Into the Molecular Mechanism of the Biosynthesis of the Medicinal Active Ingredient of Dendrobium.</title>
        <authorList>
            <person name="Xu Q."/>
            <person name="Niu S.-C."/>
            <person name="Li K.-L."/>
            <person name="Zheng P.-J."/>
            <person name="Zhang X.-J."/>
            <person name="Jia Y."/>
            <person name="Liu Y."/>
            <person name="Niu Y.-X."/>
            <person name="Yu L.-H."/>
            <person name="Chen D.-F."/>
            <person name="Zhang G.-Q."/>
        </authorList>
    </citation>
    <scope>NUCLEOTIDE SEQUENCE</scope>
    <source>
        <tissue evidence="1">Leaf</tissue>
    </source>
</reference>
<dbReference type="AlphaFoldDB" id="A0A8T3AUV2"/>
<dbReference type="PANTHER" id="PTHR47481:SF34">
    <property type="entry name" value="CCHC-TYPE DOMAIN-CONTAINING PROTEIN"/>
    <property type="match status" value="1"/>
</dbReference>
<evidence type="ECO:0000313" key="1">
    <source>
        <dbReference type="EMBL" id="KAI0500243.1"/>
    </source>
</evidence>
<dbReference type="Proteomes" id="UP000829196">
    <property type="component" value="Unassembled WGS sequence"/>
</dbReference>